<protein>
    <recommendedName>
        <fullName evidence="2">DUF3615 domain-containing protein</fullName>
    </recommendedName>
</protein>
<accession>A0A9R1A3X9</accession>
<proteinExistence type="predicted"/>
<dbReference type="Pfam" id="PF12274">
    <property type="entry name" value="DUF3615"/>
    <property type="match status" value="1"/>
</dbReference>
<feature type="region of interest" description="Disordered" evidence="1">
    <location>
        <begin position="262"/>
        <end position="290"/>
    </location>
</feature>
<gene>
    <name evidence="3" type="ORF">TRITD_7Bv1G141320</name>
</gene>
<dbReference type="InterPro" id="IPR022059">
    <property type="entry name" value="DUF3615"/>
</dbReference>
<dbReference type="AlphaFoldDB" id="A0A9R1A3X9"/>
<evidence type="ECO:0000259" key="2">
    <source>
        <dbReference type="Pfam" id="PF12274"/>
    </source>
</evidence>
<dbReference type="PANTHER" id="PTHR33326:SF54">
    <property type="match status" value="1"/>
</dbReference>
<sequence>MAGGRPPSPPAGSPASSSNENETGAREHVEEVSSIELGGASKDLSKFETLTLNDTPHTLESADEQGIIGEFYPLDHEGDIDFEIRQDEERAQFFQAQGYWPLDFETIREYADMQVEKQTQSVQARGQHTYASKKEEIAANAKRWMSEEAMVAFKRYIESKDDLKGLDYEFDELVHQCFNMEDYLTIFHHFNFTVKIKKPGSADWMSAMYFAEVKSICMIKLYACYPLEEDQYGECYACENQGMGVLRHPLKGIYDMGREDVEPPLYYEDSDSDEFDPATVRSLSSDDDMS</sequence>
<reference evidence="3 4" key="1">
    <citation type="submission" date="2017-09" db="EMBL/GenBank/DDBJ databases">
        <authorList>
            <consortium name="International Durum Wheat Genome Sequencing Consortium (IDWGSC)"/>
            <person name="Milanesi L."/>
        </authorList>
    </citation>
    <scope>NUCLEOTIDE SEQUENCE [LARGE SCALE GENOMIC DNA]</scope>
    <source>
        <strain evidence="4">cv. Svevo</strain>
    </source>
</reference>
<evidence type="ECO:0000313" key="3">
    <source>
        <dbReference type="EMBL" id="VAI89271.1"/>
    </source>
</evidence>
<dbReference type="Proteomes" id="UP000324705">
    <property type="component" value="Chromosome 7B"/>
</dbReference>
<dbReference type="PANTHER" id="PTHR33326">
    <property type="entry name" value="OS05G0543800 PROTEIN"/>
    <property type="match status" value="1"/>
</dbReference>
<feature type="region of interest" description="Disordered" evidence="1">
    <location>
        <begin position="1"/>
        <end position="40"/>
    </location>
</feature>
<evidence type="ECO:0000313" key="4">
    <source>
        <dbReference type="Proteomes" id="UP000324705"/>
    </source>
</evidence>
<name>A0A9R1A3X9_TRITD</name>
<dbReference type="OMA" id="AKRWMSE"/>
<keyword evidence="4" id="KW-1185">Reference proteome</keyword>
<feature type="compositionally biased region" description="Pro residues" evidence="1">
    <location>
        <begin position="1"/>
        <end position="12"/>
    </location>
</feature>
<feature type="domain" description="DUF3615" evidence="2">
    <location>
        <begin position="150"/>
        <end position="249"/>
    </location>
</feature>
<dbReference type="Gramene" id="TRITD7Bv1G141320.1">
    <property type="protein sequence ID" value="TRITD7Bv1G141320.1"/>
    <property type="gene ID" value="TRITD7Bv1G141320"/>
</dbReference>
<dbReference type="EMBL" id="LT934124">
    <property type="protein sequence ID" value="VAI89271.1"/>
    <property type="molecule type" value="Genomic_DNA"/>
</dbReference>
<evidence type="ECO:0000256" key="1">
    <source>
        <dbReference type="SAM" id="MobiDB-lite"/>
    </source>
</evidence>
<organism evidence="3 4">
    <name type="scientific">Triticum turgidum subsp. durum</name>
    <name type="common">Durum wheat</name>
    <name type="synonym">Triticum durum</name>
    <dbReference type="NCBI Taxonomy" id="4567"/>
    <lineage>
        <taxon>Eukaryota</taxon>
        <taxon>Viridiplantae</taxon>
        <taxon>Streptophyta</taxon>
        <taxon>Embryophyta</taxon>
        <taxon>Tracheophyta</taxon>
        <taxon>Spermatophyta</taxon>
        <taxon>Magnoliopsida</taxon>
        <taxon>Liliopsida</taxon>
        <taxon>Poales</taxon>
        <taxon>Poaceae</taxon>
        <taxon>BOP clade</taxon>
        <taxon>Pooideae</taxon>
        <taxon>Triticodae</taxon>
        <taxon>Triticeae</taxon>
        <taxon>Triticinae</taxon>
        <taxon>Triticum</taxon>
    </lineage>
</organism>